<organism evidence="4 5">
    <name type="scientific">Leptobrachium leishanense</name>
    <name type="common">Leishan spiny toad</name>
    <dbReference type="NCBI Taxonomy" id="445787"/>
    <lineage>
        <taxon>Eukaryota</taxon>
        <taxon>Metazoa</taxon>
        <taxon>Chordata</taxon>
        <taxon>Craniata</taxon>
        <taxon>Vertebrata</taxon>
        <taxon>Euteleostomi</taxon>
        <taxon>Amphibia</taxon>
        <taxon>Batrachia</taxon>
        <taxon>Anura</taxon>
        <taxon>Pelobatoidea</taxon>
        <taxon>Megophryidae</taxon>
        <taxon>Leptobrachium</taxon>
    </lineage>
</organism>
<keyword evidence="5" id="KW-1185">Reference proteome</keyword>
<proteinExistence type="inferred from homology"/>
<dbReference type="AlphaFoldDB" id="A0A8C5QPQ2"/>
<dbReference type="Proteomes" id="UP000694569">
    <property type="component" value="Unplaced"/>
</dbReference>
<dbReference type="Ensembl" id="ENSLLET00000042598.1">
    <property type="protein sequence ID" value="ENSLLEP00000040943.1"/>
    <property type="gene ID" value="ENSLLEG00000026037.1"/>
</dbReference>
<evidence type="ECO:0000313" key="5">
    <source>
        <dbReference type="Proteomes" id="UP000694569"/>
    </source>
</evidence>
<evidence type="ECO:0000259" key="3">
    <source>
        <dbReference type="Pfam" id="PF17921"/>
    </source>
</evidence>
<dbReference type="Gene3D" id="3.30.420.10">
    <property type="entry name" value="Ribonuclease H-like superfamily/Ribonuclease H"/>
    <property type="match status" value="1"/>
</dbReference>
<comment type="similarity">
    <text evidence="1">Belongs to the opioid growth factor receptor family.</text>
</comment>
<protein>
    <submittedName>
        <fullName evidence="4">Uncharacterized protein</fullName>
    </submittedName>
</protein>
<dbReference type="InterPro" id="IPR041588">
    <property type="entry name" value="Integrase_H2C2"/>
</dbReference>
<evidence type="ECO:0000259" key="2">
    <source>
        <dbReference type="Pfam" id="PF04664"/>
    </source>
</evidence>
<reference evidence="4" key="2">
    <citation type="submission" date="2025-09" db="UniProtKB">
        <authorList>
            <consortium name="Ensembl"/>
        </authorList>
    </citation>
    <scope>IDENTIFICATION</scope>
</reference>
<dbReference type="Gene3D" id="2.40.70.10">
    <property type="entry name" value="Acid Proteases"/>
    <property type="match status" value="1"/>
</dbReference>
<dbReference type="Gene3D" id="1.10.340.70">
    <property type="match status" value="1"/>
</dbReference>
<name>A0A8C5QPQ2_9ANUR</name>
<evidence type="ECO:0000313" key="4">
    <source>
        <dbReference type="Ensembl" id="ENSLLEP00000040943.1"/>
    </source>
</evidence>
<dbReference type="SUPFAM" id="SSF53098">
    <property type="entry name" value="Ribonuclease H-like"/>
    <property type="match status" value="1"/>
</dbReference>
<dbReference type="InterPro" id="IPR012337">
    <property type="entry name" value="RNaseH-like_sf"/>
</dbReference>
<dbReference type="Pfam" id="PF17921">
    <property type="entry name" value="Integrase_H2C2"/>
    <property type="match status" value="1"/>
</dbReference>
<dbReference type="InterPro" id="IPR006757">
    <property type="entry name" value="OGF_rcpt"/>
</dbReference>
<dbReference type="InterPro" id="IPR036397">
    <property type="entry name" value="RNaseH_sf"/>
</dbReference>
<dbReference type="OrthoDB" id="9030204at2759"/>
<dbReference type="PANTHER" id="PTHR14015">
    <property type="entry name" value="OPIOID GROWTH FACTOR RECEPTOR OGFR ZETA-TYPE OPIOID RECEPTOR"/>
    <property type="match status" value="1"/>
</dbReference>
<dbReference type="GO" id="GO:0003676">
    <property type="term" value="F:nucleic acid binding"/>
    <property type="evidence" value="ECO:0007669"/>
    <property type="project" value="InterPro"/>
</dbReference>
<dbReference type="GO" id="GO:0016020">
    <property type="term" value="C:membrane"/>
    <property type="evidence" value="ECO:0007669"/>
    <property type="project" value="InterPro"/>
</dbReference>
<evidence type="ECO:0000256" key="1">
    <source>
        <dbReference type="ARBA" id="ARBA00010365"/>
    </source>
</evidence>
<sequence length="459" mass="52669">MGVSAKYPFLASRKCSLGGHNVEHEFSYMPECPIQLLGRDILSDQLPMPNYEFYMNWRKFEPKGEFIETILQKWHNNYEMLEENHDYIQWLFPTRSQGRNFYSSPLHPQETRLMNNTSEVQQRLRRAYKMMLKFFGVKIVGEYGEDTEVTEVERAENFASLLVSLGELGAEEYQAPLVRFFLKETLIKNKLPRMKKSVMNFFVPAVRDTQKRQDLLFFAWRYYFPKEEFIWGNQEELARYKATPVVAALLLGMCVSGFGISEFSRNFPIRVFGCGGYGEDGWFQLKNGQIVLPATLAPEIVRALHASTHGGREMMEQQLEPHFYVPGMSVICKAIAQQCVTCAKNNPRTGPSQPPGKQPIGLSSMASIQIDFTVLPPCKGYKYLLVMVCNLTGWVEAFPTRTEKTTEVVRSLMKEIIPHYGLPLEHSYRTVYNSSPTCWASPGSYIQLTGPKARENSKE</sequence>
<dbReference type="Pfam" id="PF04664">
    <property type="entry name" value="OGFr_N"/>
    <property type="match status" value="1"/>
</dbReference>
<accession>A0A8C5QPQ2</accession>
<feature type="domain" description="Integrase zinc-binding" evidence="3">
    <location>
        <begin position="293"/>
        <end position="348"/>
    </location>
</feature>
<dbReference type="InterPro" id="IPR039574">
    <property type="entry name" value="OGFr"/>
</dbReference>
<dbReference type="GeneTree" id="ENSGT00390000018730"/>
<dbReference type="GO" id="GO:0140625">
    <property type="term" value="F:opioid growth factor receptor activity"/>
    <property type="evidence" value="ECO:0007669"/>
    <property type="project" value="InterPro"/>
</dbReference>
<dbReference type="PANTHER" id="PTHR14015:SF2">
    <property type="entry name" value="OPIOID GROWTH FACTOR RECEPTOR (OGFR) CONSERVED DOMAIN-CONTAINING PROTEIN"/>
    <property type="match status" value="1"/>
</dbReference>
<reference evidence="4" key="1">
    <citation type="submission" date="2025-08" db="UniProtKB">
        <authorList>
            <consortium name="Ensembl"/>
        </authorList>
    </citation>
    <scope>IDENTIFICATION</scope>
</reference>
<dbReference type="InterPro" id="IPR021109">
    <property type="entry name" value="Peptidase_aspartic_dom_sf"/>
</dbReference>
<feature type="domain" description="Opioid growth factor receptor (OGFr) conserved" evidence="2">
    <location>
        <begin position="47"/>
        <end position="236"/>
    </location>
</feature>